<dbReference type="InterPro" id="IPR006119">
    <property type="entry name" value="Resolv_N"/>
</dbReference>
<protein>
    <submittedName>
        <fullName evidence="2">Recombinase family protein</fullName>
    </submittedName>
</protein>
<accession>A0ABT7YMZ8</accession>
<proteinExistence type="predicted"/>
<name>A0ABT7YMZ8_9ACTN</name>
<keyword evidence="3" id="KW-1185">Reference proteome</keyword>
<dbReference type="Proteomes" id="UP001171902">
    <property type="component" value="Unassembled WGS sequence"/>
</dbReference>
<dbReference type="Gene3D" id="3.40.50.1390">
    <property type="entry name" value="Resolvase, N-terminal catalytic domain"/>
    <property type="match status" value="1"/>
</dbReference>
<reference evidence="2" key="1">
    <citation type="submission" date="2023-06" db="EMBL/GenBank/DDBJ databases">
        <title>Gycomyces niveus sp.nov., a novel actinomycete isolated from soil in Shouguang.</title>
        <authorList>
            <person name="Yang X."/>
            <person name="Zhao J."/>
        </authorList>
    </citation>
    <scope>NUCLEOTIDE SEQUENCE</scope>
    <source>
        <strain evidence="2">NEAU C2</strain>
    </source>
</reference>
<dbReference type="RefSeq" id="WP_289957209.1">
    <property type="nucleotide sequence ID" value="NZ_JAUEMJ010000002.1"/>
</dbReference>
<feature type="domain" description="Resolvase/invertase-type recombinase catalytic" evidence="1">
    <location>
        <begin position="2"/>
        <end position="48"/>
    </location>
</feature>
<dbReference type="EMBL" id="JAUEMJ010000002">
    <property type="protein sequence ID" value="MDN3239993.1"/>
    <property type="molecule type" value="Genomic_DNA"/>
</dbReference>
<dbReference type="SUPFAM" id="SSF53041">
    <property type="entry name" value="Resolvase-like"/>
    <property type="match status" value="1"/>
</dbReference>
<sequence length="67" mass="7578">MPAQRKACQRRAEELGMEVAAEYVEPGKSGMTVDGRPKFLEMMARVSDWSRISSWSWSVTLTSRKLG</sequence>
<evidence type="ECO:0000259" key="1">
    <source>
        <dbReference type="Pfam" id="PF00239"/>
    </source>
</evidence>
<organism evidence="2 3">
    <name type="scientific">Glycomyces tritici</name>
    <dbReference type="NCBI Taxonomy" id="2665176"/>
    <lineage>
        <taxon>Bacteria</taxon>
        <taxon>Bacillati</taxon>
        <taxon>Actinomycetota</taxon>
        <taxon>Actinomycetes</taxon>
        <taxon>Glycomycetales</taxon>
        <taxon>Glycomycetaceae</taxon>
        <taxon>Glycomyces</taxon>
    </lineage>
</organism>
<dbReference type="Pfam" id="PF00239">
    <property type="entry name" value="Resolvase"/>
    <property type="match status" value="1"/>
</dbReference>
<dbReference type="InterPro" id="IPR036162">
    <property type="entry name" value="Resolvase-like_N_sf"/>
</dbReference>
<evidence type="ECO:0000313" key="2">
    <source>
        <dbReference type="EMBL" id="MDN3239993.1"/>
    </source>
</evidence>
<gene>
    <name evidence="2" type="ORF">QWI33_09665</name>
</gene>
<evidence type="ECO:0000313" key="3">
    <source>
        <dbReference type="Proteomes" id="UP001171902"/>
    </source>
</evidence>
<comment type="caution">
    <text evidence="2">The sequence shown here is derived from an EMBL/GenBank/DDBJ whole genome shotgun (WGS) entry which is preliminary data.</text>
</comment>